<keyword evidence="3" id="KW-1185">Reference proteome</keyword>
<reference evidence="2" key="1">
    <citation type="submission" date="2016-01" db="EMBL/GenBank/DDBJ databases">
        <authorList>
            <person name="Peeters C."/>
        </authorList>
    </citation>
    <scope>NUCLEOTIDE SEQUENCE [LARGE SCALE GENOMIC DNA]</scope>
    <source>
        <strain evidence="2">LMG 22940</strain>
    </source>
</reference>
<dbReference type="InterPro" id="IPR009057">
    <property type="entry name" value="Homeodomain-like_sf"/>
</dbReference>
<dbReference type="SUPFAM" id="SSF46689">
    <property type="entry name" value="Homeodomain-like"/>
    <property type="match status" value="1"/>
</dbReference>
<name>A0A158L4U7_9BURK</name>
<dbReference type="EMBL" id="FCON02000421">
    <property type="protein sequence ID" value="SAL88464.1"/>
    <property type="molecule type" value="Genomic_DNA"/>
</dbReference>
<dbReference type="RefSeq" id="WP_087650424.1">
    <property type="nucleotide sequence ID" value="NZ_FCON02000421.1"/>
</dbReference>
<proteinExistence type="predicted"/>
<gene>
    <name evidence="2" type="ORF">AWB68_08784</name>
</gene>
<protein>
    <recommendedName>
        <fullName evidence="1">Insertion element IS150 protein InsJ-like helix-turn-helix domain-containing protein</fullName>
    </recommendedName>
</protein>
<dbReference type="Pfam" id="PF13518">
    <property type="entry name" value="HTH_28"/>
    <property type="match status" value="1"/>
</dbReference>
<dbReference type="InterPro" id="IPR055247">
    <property type="entry name" value="InsJ-like_HTH"/>
</dbReference>
<dbReference type="Proteomes" id="UP000054770">
    <property type="component" value="Unassembled WGS sequence"/>
</dbReference>
<dbReference type="OrthoDB" id="8683412at2"/>
<organism evidence="2 3">
    <name type="scientific">Caballeronia choica</name>
    <dbReference type="NCBI Taxonomy" id="326476"/>
    <lineage>
        <taxon>Bacteria</taxon>
        <taxon>Pseudomonadati</taxon>
        <taxon>Pseudomonadota</taxon>
        <taxon>Betaproteobacteria</taxon>
        <taxon>Burkholderiales</taxon>
        <taxon>Burkholderiaceae</taxon>
        <taxon>Caballeronia</taxon>
    </lineage>
</organism>
<sequence length="150" mass="16642">MTKPDPKLERLRHLGVLNPHPERVQASWFRSSDFFDARDLIQVKYEMLRHVSVDGASKADAAALFGVSRPTFYQAEAAFAHDGLAGLLPKQRGPKGAHKLNPEAMAFVERHLEGDGAIHARTLAGQLESEFGISVHPRSIERAIARKKKP</sequence>
<dbReference type="AlphaFoldDB" id="A0A158L4U7"/>
<evidence type="ECO:0000313" key="3">
    <source>
        <dbReference type="Proteomes" id="UP000054770"/>
    </source>
</evidence>
<feature type="domain" description="Insertion element IS150 protein InsJ-like helix-turn-helix" evidence="1">
    <location>
        <begin position="44"/>
        <end position="95"/>
    </location>
</feature>
<accession>A0A158L4U7</accession>
<evidence type="ECO:0000259" key="1">
    <source>
        <dbReference type="Pfam" id="PF13518"/>
    </source>
</evidence>
<comment type="caution">
    <text evidence="2">The sequence shown here is derived from an EMBL/GenBank/DDBJ whole genome shotgun (WGS) entry which is preliminary data.</text>
</comment>
<evidence type="ECO:0000313" key="2">
    <source>
        <dbReference type="EMBL" id="SAL88464.1"/>
    </source>
</evidence>